<keyword evidence="2" id="KW-1185">Reference proteome</keyword>
<protein>
    <submittedName>
        <fullName evidence="1">Uncharacterized protein</fullName>
    </submittedName>
</protein>
<evidence type="ECO:0000313" key="2">
    <source>
        <dbReference type="Proteomes" id="UP000821845"/>
    </source>
</evidence>
<dbReference type="Proteomes" id="UP000821845">
    <property type="component" value="Chromosome 6"/>
</dbReference>
<gene>
    <name evidence="1" type="ORF">HPB50_025200</name>
</gene>
<evidence type="ECO:0000313" key="1">
    <source>
        <dbReference type="EMBL" id="KAH6929233.1"/>
    </source>
</evidence>
<name>A0ACB7S2W0_HYAAI</name>
<accession>A0ACB7S2W0</accession>
<reference evidence="1" key="1">
    <citation type="submission" date="2020-05" db="EMBL/GenBank/DDBJ databases">
        <title>Large-scale comparative analyses of tick genomes elucidate their genetic diversity and vector capacities.</title>
        <authorList>
            <person name="Jia N."/>
            <person name="Wang J."/>
            <person name="Shi W."/>
            <person name="Du L."/>
            <person name="Sun Y."/>
            <person name="Zhan W."/>
            <person name="Jiang J."/>
            <person name="Wang Q."/>
            <person name="Zhang B."/>
            <person name="Ji P."/>
            <person name="Sakyi L.B."/>
            <person name="Cui X."/>
            <person name="Yuan T."/>
            <person name="Jiang B."/>
            <person name="Yang W."/>
            <person name="Lam T.T.-Y."/>
            <person name="Chang Q."/>
            <person name="Ding S."/>
            <person name="Wang X."/>
            <person name="Zhu J."/>
            <person name="Ruan X."/>
            <person name="Zhao L."/>
            <person name="Wei J."/>
            <person name="Que T."/>
            <person name="Du C."/>
            <person name="Cheng J."/>
            <person name="Dai P."/>
            <person name="Han X."/>
            <person name="Huang E."/>
            <person name="Gao Y."/>
            <person name="Liu J."/>
            <person name="Shao H."/>
            <person name="Ye R."/>
            <person name="Li L."/>
            <person name="Wei W."/>
            <person name="Wang X."/>
            <person name="Wang C."/>
            <person name="Yang T."/>
            <person name="Huo Q."/>
            <person name="Li W."/>
            <person name="Guo W."/>
            <person name="Chen H."/>
            <person name="Zhou L."/>
            <person name="Ni X."/>
            <person name="Tian J."/>
            <person name="Zhou Y."/>
            <person name="Sheng Y."/>
            <person name="Liu T."/>
            <person name="Pan Y."/>
            <person name="Xia L."/>
            <person name="Li J."/>
            <person name="Zhao F."/>
            <person name="Cao W."/>
        </authorList>
    </citation>
    <scope>NUCLEOTIDE SEQUENCE</scope>
    <source>
        <strain evidence="1">Hyas-2018</strain>
    </source>
</reference>
<organism evidence="1 2">
    <name type="scientific">Hyalomma asiaticum</name>
    <name type="common">Tick</name>
    <dbReference type="NCBI Taxonomy" id="266040"/>
    <lineage>
        <taxon>Eukaryota</taxon>
        <taxon>Metazoa</taxon>
        <taxon>Ecdysozoa</taxon>
        <taxon>Arthropoda</taxon>
        <taxon>Chelicerata</taxon>
        <taxon>Arachnida</taxon>
        <taxon>Acari</taxon>
        <taxon>Parasitiformes</taxon>
        <taxon>Ixodida</taxon>
        <taxon>Ixodoidea</taxon>
        <taxon>Ixodidae</taxon>
        <taxon>Hyalomminae</taxon>
        <taxon>Hyalomma</taxon>
    </lineage>
</organism>
<comment type="caution">
    <text evidence="1">The sequence shown here is derived from an EMBL/GenBank/DDBJ whole genome shotgun (WGS) entry which is preliminary data.</text>
</comment>
<dbReference type="EMBL" id="CM023486">
    <property type="protein sequence ID" value="KAH6929233.1"/>
    <property type="molecule type" value="Genomic_DNA"/>
</dbReference>
<sequence>MFPFKYTSTIASLQQQPVQWDPASNVGHAARVVESRQWSEADAEIGKCLHPLPGLTPVSGEAMAVDRPVARRHPIG</sequence>
<proteinExistence type="predicted"/>